<evidence type="ECO:0000256" key="1">
    <source>
        <dbReference type="ARBA" id="ARBA00022741"/>
    </source>
</evidence>
<evidence type="ECO:0000256" key="2">
    <source>
        <dbReference type="ARBA" id="ARBA00022840"/>
    </source>
</evidence>
<dbReference type="EMBL" id="CADCVT010000038">
    <property type="protein sequence ID" value="CAA9476090.1"/>
    <property type="molecule type" value="Genomic_DNA"/>
</dbReference>
<dbReference type="InterPro" id="IPR000873">
    <property type="entry name" value="AMP-dep_synth/lig_dom"/>
</dbReference>
<name>A0A6J4RV94_9ACTN</name>
<keyword evidence="2" id="KW-0067">ATP-binding</keyword>
<reference evidence="4" key="1">
    <citation type="submission" date="2020-02" db="EMBL/GenBank/DDBJ databases">
        <authorList>
            <person name="Meier V. D."/>
        </authorList>
    </citation>
    <scope>NUCLEOTIDE SEQUENCE</scope>
    <source>
        <strain evidence="4">AVDCRST_MAG85</strain>
    </source>
</reference>
<gene>
    <name evidence="4" type="ORF">AVDCRST_MAG85-325</name>
</gene>
<dbReference type="PANTHER" id="PTHR43272:SF33">
    <property type="entry name" value="AMP-BINDING DOMAIN-CONTAINING PROTEIN-RELATED"/>
    <property type="match status" value="1"/>
</dbReference>
<dbReference type="PROSITE" id="PS00455">
    <property type="entry name" value="AMP_BINDING"/>
    <property type="match status" value="1"/>
</dbReference>
<sequence length="268" mass="28602">MATIDARSVELPPALESATLCDAFSITASERPDQPAVRSSDGRLALTFSELDRHARGFAAKLAELGVGHGDTVGIMLVNRPEFFVADLAAMQRGAIPFSIYNTSAPEQITYLFGNAGNRVVVTEEAFLPMIEAAGFDGTVVMVDDVMGLDGDGFEPEKVKPDDVLTLIYTSGTTGPPKGVQLTHRNLLTVIRGTCALSPVDVGGRIVSFLPAAHIADRWGTYYQGLCGLGFSVTTVEDPRTVIGVLPDVRPTVWGAVPRIWEKLKAGL</sequence>
<dbReference type="GO" id="GO:0016020">
    <property type="term" value="C:membrane"/>
    <property type="evidence" value="ECO:0007669"/>
    <property type="project" value="TreeGrafter"/>
</dbReference>
<dbReference type="GO" id="GO:0004467">
    <property type="term" value="F:long-chain fatty acid-CoA ligase activity"/>
    <property type="evidence" value="ECO:0007669"/>
    <property type="project" value="UniProtKB-EC"/>
</dbReference>
<accession>A0A6J4RV94</accession>
<dbReference type="Pfam" id="PF00501">
    <property type="entry name" value="AMP-binding"/>
    <property type="match status" value="1"/>
</dbReference>
<dbReference type="Gene3D" id="3.40.50.12780">
    <property type="entry name" value="N-terminal domain of ligase-like"/>
    <property type="match status" value="1"/>
</dbReference>
<dbReference type="SUPFAM" id="SSF56801">
    <property type="entry name" value="Acetyl-CoA synthetase-like"/>
    <property type="match status" value="1"/>
</dbReference>
<dbReference type="AlphaFoldDB" id="A0A6J4RV94"/>
<dbReference type="PANTHER" id="PTHR43272">
    <property type="entry name" value="LONG-CHAIN-FATTY-ACID--COA LIGASE"/>
    <property type="match status" value="1"/>
</dbReference>
<protein>
    <submittedName>
        <fullName evidence="4">Long-chain-fatty-acid--CoA ligase</fullName>
        <ecNumber evidence="4">6.2.1.3</ecNumber>
    </submittedName>
</protein>
<keyword evidence="4" id="KW-0436">Ligase</keyword>
<organism evidence="4">
    <name type="scientific">uncultured Solirubrobacteraceae bacterium</name>
    <dbReference type="NCBI Taxonomy" id="1162706"/>
    <lineage>
        <taxon>Bacteria</taxon>
        <taxon>Bacillati</taxon>
        <taxon>Actinomycetota</taxon>
        <taxon>Thermoleophilia</taxon>
        <taxon>Solirubrobacterales</taxon>
        <taxon>Solirubrobacteraceae</taxon>
        <taxon>environmental samples</taxon>
    </lineage>
</organism>
<dbReference type="EC" id="6.2.1.3" evidence="4"/>
<dbReference type="InterPro" id="IPR042099">
    <property type="entry name" value="ANL_N_sf"/>
</dbReference>
<feature type="domain" description="AMP-dependent synthetase/ligase" evidence="3">
    <location>
        <begin position="27"/>
        <end position="264"/>
    </location>
</feature>
<proteinExistence type="predicted"/>
<feature type="non-terminal residue" evidence="4">
    <location>
        <position position="268"/>
    </location>
</feature>
<evidence type="ECO:0000313" key="4">
    <source>
        <dbReference type="EMBL" id="CAA9476090.1"/>
    </source>
</evidence>
<evidence type="ECO:0000259" key="3">
    <source>
        <dbReference type="Pfam" id="PF00501"/>
    </source>
</evidence>
<dbReference type="GO" id="GO:0005524">
    <property type="term" value="F:ATP binding"/>
    <property type="evidence" value="ECO:0007669"/>
    <property type="project" value="UniProtKB-KW"/>
</dbReference>
<dbReference type="InterPro" id="IPR020845">
    <property type="entry name" value="AMP-binding_CS"/>
</dbReference>
<keyword evidence="1" id="KW-0547">Nucleotide-binding</keyword>